<proteinExistence type="predicted"/>
<evidence type="ECO:0000259" key="1">
    <source>
        <dbReference type="SMART" id="SM00418"/>
    </source>
</evidence>
<dbReference type="Proteomes" id="UP001596356">
    <property type="component" value="Unassembled WGS sequence"/>
</dbReference>
<dbReference type="PRINTS" id="PR00778">
    <property type="entry name" value="HTHARSR"/>
</dbReference>
<dbReference type="InterPro" id="IPR036390">
    <property type="entry name" value="WH_DNA-bd_sf"/>
</dbReference>
<dbReference type="CDD" id="cd00090">
    <property type="entry name" value="HTH_ARSR"/>
    <property type="match status" value="1"/>
</dbReference>
<dbReference type="InterPro" id="IPR001845">
    <property type="entry name" value="HTH_ArsR_DNA-bd_dom"/>
</dbReference>
<accession>A0ABW2AUC1</accession>
<organism evidence="2 3">
    <name type="scientific">Branchiibius cervicis</name>
    <dbReference type="NCBI Taxonomy" id="908252"/>
    <lineage>
        <taxon>Bacteria</taxon>
        <taxon>Bacillati</taxon>
        <taxon>Actinomycetota</taxon>
        <taxon>Actinomycetes</taxon>
        <taxon>Micrococcales</taxon>
        <taxon>Dermacoccaceae</taxon>
        <taxon>Branchiibius</taxon>
    </lineage>
</organism>
<dbReference type="EMBL" id="JBHSWJ010000002">
    <property type="protein sequence ID" value="MFC6714716.1"/>
    <property type="molecule type" value="Genomic_DNA"/>
</dbReference>
<dbReference type="InterPro" id="IPR036388">
    <property type="entry name" value="WH-like_DNA-bd_sf"/>
</dbReference>
<sequence>MATALDHAQLGDQKAIVVVFKALGNESRLRVLELLASGPLTIPQLRANPTIPASVEQHIRTLEGAGLVEQLPGVIPRSWRVVPGALDRAALVISGLAVV</sequence>
<evidence type="ECO:0000313" key="2">
    <source>
        <dbReference type="EMBL" id="MFC6714716.1"/>
    </source>
</evidence>
<gene>
    <name evidence="2" type="ORF">ACFQBT_13195</name>
</gene>
<evidence type="ECO:0000313" key="3">
    <source>
        <dbReference type="Proteomes" id="UP001596356"/>
    </source>
</evidence>
<feature type="domain" description="HTH arsR-type" evidence="1">
    <location>
        <begin position="18"/>
        <end position="98"/>
    </location>
</feature>
<keyword evidence="3" id="KW-1185">Reference proteome</keyword>
<dbReference type="RefSeq" id="WP_377823318.1">
    <property type="nucleotide sequence ID" value="NZ_JBHSWJ010000002.1"/>
</dbReference>
<comment type="caution">
    <text evidence="2">The sequence shown here is derived from an EMBL/GenBank/DDBJ whole genome shotgun (WGS) entry which is preliminary data.</text>
</comment>
<dbReference type="SUPFAM" id="SSF46785">
    <property type="entry name" value="Winged helix' DNA-binding domain"/>
    <property type="match status" value="1"/>
</dbReference>
<dbReference type="InterPro" id="IPR011991">
    <property type="entry name" value="ArsR-like_HTH"/>
</dbReference>
<dbReference type="Gene3D" id="1.10.10.10">
    <property type="entry name" value="Winged helix-like DNA-binding domain superfamily/Winged helix DNA-binding domain"/>
    <property type="match status" value="1"/>
</dbReference>
<name>A0ABW2AUC1_9MICO</name>
<dbReference type="Pfam" id="PF12840">
    <property type="entry name" value="HTH_20"/>
    <property type="match status" value="1"/>
</dbReference>
<reference evidence="3" key="1">
    <citation type="journal article" date="2019" name="Int. J. Syst. Evol. Microbiol.">
        <title>The Global Catalogue of Microorganisms (GCM) 10K type strain sequencing project: providing services to taxonomists for standard genome sequencing and annotation.</title>
        <authorList>
            <consortium name="The Broad Institute Genomics Platform"/>
            <consortium name="The Broad Institute Genome Sequencing Center for Infectious Disease"/>
            <person name="Wu L."/>
            <person name="Ma J."/>
        </authorList>
    </citation>
    <scope>NUCLEOTIDE SEQUENCE [LARGE SCALE GENOMIC DNA]</scope>
    <source>
        <strain evidence="3">NBRC 106593</strain>
    </source>
</reference>
<dbReference type="SMART" id="SM00418">
    <property type="entry name" value="HTH_ARSR"/>
    <property type="match status" value="1"/>
</dbReference>
<protein>
    <submittedName>
        <fullName evidence="2">ArsR family transcriptional regulator</fullName>
    </submittedName>
</protein>